<dbReference type="EMBL" id="JAURVH010001520">
    <property type="protein sequence ID" value="KAK5925739.1"/>
    <property type="molecule type" value="Genomic_DNA"/>
</dbReference>
<dbReference type="AlphaFoldDB" id="A0AAN8DP41"/>
<comment type="caution">
    <text evidence="1">The sequence shown here is derived from an EMBL/GenBank/DDBJ whole genome shotgun (WGS) entry which is preliminary data.</text>
</comment>
<evidence type="ECO:0000313" key="2">
    <source>
        <dbReference type="Proteomes" id="UP001331515"/>
    </source>
</evidence>
<organism evidence="1 2">
    <name type="scientific">Champsocephalus gunnari</name>
    <name type="common">Mackerel icefish</name>
    <dbReference type="NCBI Taxonomy" id="52237"/>
    <lineage>
        <taxon>Eukaryota</taxon>
        <taxon>Metazoa</taxon>
        <taxon>Chordata</taxon>
        <taxon>Craniata</taxon>
        <taxon>Vertebrata</taxon>
        <taxon>Euteleostomi</taxon>
        <taxon>Actinopterygii</taxon>
        <taxon>Neopterygii</taxon>
        <taxon>Teleostei</taxon>
        <taxon>Neoteleostei</taxon>
        <taxon>Acanthomorphata</taxon>
        <taxon>Eupercaria</taxon>
        <taxon>Perciformes</taxon>
        <taxon>Notothenioidei</taxon>
        <taxon>Channichthyidae</taxon>
        <taxon>Champsocephalus</taxon>
    </lineage>
</organism>
<gene>
    <name evidence="1" type="ORF">CgunFtcFv8_018238</name>
</gene>
<sequence length="107" mass="11987">MWCAPRQLSLLDATKATDFIHVVEKGVDPVYRFHYGSGERRREVNAIPAVIDEDPVCFSAPRGTRWDGVKTRAYAVILHMDEASNRNTDERAEGVGYLKGTEVCTVC</sequence>
<protein>
    <submittedName>
        <fullName evidence="1">Uncharacterized protein</fullName>
    </submittedName>
</protein>
<name>A0AAN8DP41_CHAGU</name>
<dbReference type="Proteomes" id="UP001331515">
    <property type="component" value="Unassembled WGS sequence"/>
</dbReference>
<reference evidence="1 2" key="1">
    <citation type="journal article" date="2023" name="Mol. Biol. Evol.">
        <title>Genomics of Secondarily Temperate Adaptation in the Only Non-Antarctic Icefish.</title>
        <authorList>
            <person name="Rivera-Colon A.G."/>
            <person name="Rayamajhi N."/>
            <person name="Minhas B.F."/>
            <person name="Madrigal G."/>
            <person name="Bilyk K.T."/>
            <person name="Yoon V."/>
            <person name="Hune M."/>
            <person name="Gregory S."/>
            <person name="Cheng C.H.C."/>
            <person name="Catchen J.M."/>
        </authorList>
    </citation>
    <scope>NUCLEOTIDE SEQUENCE [LARGE SCALE GENOMIC DNA]</scope>
    <source>
        <tissue evidence="1">White muscle</tissue>
    </source>
</reference>
<evidence type="ECO:0000313" key="1">
    <source>
        <dbReference type="EMBL" id="KAK5925739.1"/>
    </source>
</evidence>
<keyword evidence="2" id="KW-1185">Reference proteome</keyword>
<accession>A0AAN8DP41</accession>
<proteinExistence type="predicted"/>